<dbReference type="GeneID" id="56076701"/>
<protein>
    <submittedName>
        <fullName evidence="2">Uncharacterized protein</fullName>
    </submittedName>
</protein>
<gene>
    <name evidence="2" type="ORF">HZS55_02520</name>
</gene>
<sequence length="58" mass="6278">MGLVQTLLFELLGPSFDPRVGLLLAPLPVVLYFLGFVLAFYLYSETDIADGRGGETTA</sequence>
<evidence type="ECO:0000256" key="1">
    <source>
        <dbReference type="SAM" id="Phobius"/>
    </source>
</evidence>
<dbReference type="AlphaFoldDB" id="A0A7D5P322"/>
<keyword evidence="1" id="KW-0812">Transmembrane</keyword>
<proteinExistence type="predicted"/>
<keyword evidence="1" id="KW-0472">Membrane</keyword>
<keyword evidence="3" id="KW-1185">Reference proteome</keyword>
<dbReference type="KEGG" id="hrr:HZS55_02520"/>
<reference evidence="2 3" key="1">
    <citation type="submission" date="2020-07" db="EMBL/GenBank/DDBJ databases">
        <title>Halosimplex pelagicum sp. nov. and Halosimplex rubrum sp. nov., isolated from salted brown alga Laminaria, and emended description of the genus Halosimplex.</title>
        <authorList>
            <person name="Cui H."/>
        </authorList>
    </citation>
    <scope>NUCLEOTIDE SEQUENCE [LARGE SCALE GENOMIC DNA]</scope>
    <source>
        <strain evidence="2 3">R27</strain>
    </source>
</reference>
<evidence type="ECO:0000313" key="3">
    <source>
        <dbReference type="Proteomes" id="UP000509667"/>
    </source>
</evidence>
<dbReference type="Proteomes" id="UP000509667">
    <property type="component" value="Chromosome"/>
</dbReference>
<organism evidence="2 3">
    <name type="scientific">Halosimplex rubrum</name>
    <dbReference type="NCBI Taxonomy" id="869889"/>
    <lineage>
        <taxon>Archaea</taxon>
        <taxon>Methanobacteriati</taxon>
        <taxon>Methanobacteriota</taxon>
        <taxon>Stenosarchaea group</taxon>
        <taxon>Halobacteria</taxon>
        <taxon>Halobacteriales</taxon>
        <taxon>Haloarculaceae</taxon>
        <taxon>Halosimplex</taxon>
    </lineage>
</organism>
<name>A0A7D5P322_9EURY</name>
<accession>A0A7D5P322</accession>
<feature type="transmembrane region" description="Helical" evidence="1">
    <location>
        <begin position="20"/>
        <end position="43"/>
    </location>
</feature>
<dbReference type="RefSeq" id="WP_179910187.1">
    <property type="nucleotide sequence ID" value="NZ_CP058910.1"/>
</dbReference>
<keyword evidence="1" id="KW-1133">Transmembrane helix</keyword>
<evidence type="ECO:0000313" key="2">
    <source>
        <dbReference type="EMBL" id="QLH76245.1"/>
    </source>
</evidence>
<dbReference type="EMBL" id="CP058910">
    <property type="protein sequence ID" value="QLH76245.1"/>
    <property type="molecule type" value="Genomic_DNA"/>
</dbReference>